<dbReference type="Pfam" id="PF06871">
    <property type="entry name" value="TraH_2"/>
    <property type="match status" value="1"/>
</dbReference>
<sequence length="199" mass="20918">MVDAALIQACADPGLKPAIVEKFVEQAGSSDPLAITVRSGTRVVLVLRPSSPDAAMELVRQYVGKAAVRVGITQYPAGLGMSDAAELKPDLLDACANIRMGTGMFAKVYRIVTKWYGSAREEAFDDAIDAWKSGYFEGTYVFTEPDPGETKLAVPRSGAGDSNGDAGPVEPPTPGRGGDSDPNKAETRVDLSKIGGRSP</sequence>
<dbReference type="RefSeq" id="WP_183401375.1">
    <property type="nucleotide sequence ID" value="NZ_JACIDS010000007.1"/>
</dbReference>
<evidence type="ECO:0000313" key="3">
    <source>
        <dbReference type="Proteomes" id="UP000553963"/>
    </source>
</evidence>
<proteinExistence type="predicted"/>
<feature type="region of interest" description="Disordered" evidence="1">
    <location>
        <begin position="146"/>
        <end position="199"/>
    </location>
</feature>
<dbReference type="Proteomes" id="UP000553963">
    <property type="component" value="Unassembled WGS sequence"/>
</dbReference>
<organism evidence="2 3">
    <name type="scientific">Kaistia hirudinis</name>
    <dbReference type="NCBI Taxonomy" id="1293440"/>
    <lineage>
        <taxon>Bacteria</taxon>
        <taxon>Pseudomonadati</taxon>
        <taxon>Pseudomonadota</taxon>
        <taxon>Alphaproteobacteria</taxon>
        <taxon>Hyphomicrobiales</taxon>
        <taxon>Kaistiaceae</taxon>
        <taxon>Kaistia</taxon>
    </lineage>
</organism>
<dbReference type="EMBL" id="JACIDS010000007">
    <property type="protein sequence ID" value="MBB3933719.1"/>
    <property type="molecule type" value="Genomic_DNA"/>
</dbReference>
<name>A0A840ATY7_9HYPH</name>
<accession>A0A840ATY7</accession>
<dbReference type="InterPro" id="IPR010680">
    <property type="entry name" value="TraH_2"/>
</dbReference>
<comment type="caution">
    <text evidence="2">The sequence shown here is derived from an EMBL/GenBank/DDBJ whole genome shotgun (WGS) entry which is preliminary data.</text>
</comment>
<keyword evidence="3" id="KW-1185">Reference proteome</keyword>
<evidence type="ECO:0008006" key="4">
    <source>
        <dbReference type="Google" id="ProtNLM"/>
    </source>
</evidence>
<gene>
    <name evidence="2" type="ORF">GGR25_004797</name>
</gene>
<reference evidence="2 3" key="1">
    <citation type="submission" date="2020-08" db="EMBL/GenBank/DDBJ databases">
        <title>Genomic Encyclopedia of Type Strains, Phase IV (KMG-IV): sequencing the most valuable type-strain genomes for metagenomic binning, comparative biology and taxonomic classification.</title>
        <authorList>
            <person name="Goeker M."/>
        </authorList>
    </citation>
    <scope>NUCLEOTIDE SEQUENCE [LARGE SCALE GENOMIC DNA]</scope>
    <source>
        <strain evidence="2 3">DSM 25966</strain>
    </source>
</reference>
<evidence type="ECO:0000313" key="2">
    <source>
        <dbReference type="EMBL" id="MBB3933719.1"/>
    </source>
</evidence>
<evidence type="ECO:0000256" key="1">
    <source>
        <dbReference type="SAM" id="MobiDB-lite"/>
    </source>
</evidence>
<feature type="compositionally biased region" description="Basic and acidic residues" evidence="1">
    <location>
        <begin position="178"/>
        <end position="191"/>
    </location>
</feature>
<protein>
    <recommendedName>
        <fullName evidence="4">Conjugal transfer protein TraH</fullName>
    </recommendedName>
</protein>
<dbReference type="NCBIfam" id="NF010417">
    <property type="entry name" value="PRK13843.1"/>
    <property type="match status" value="1"/>
</dbReference>
<dbReference type="AlphaFoldDB" id="A0A840ATY7"/>